<accession>A0A645AWM8</accession>
<reference evidence="1" key="1">
    <citation type="submission" date="2019-08" db="EMBL/GenBank/DDBJ databases">
        <authorList>
            <person name="Kucharzyk K."/>
            <person name="Murdoch R.W."/>
            <person name="Higgins S."/>
            <person name="Loffler F."/>
        </authorList>
    </citation>
    <scope>NUCLEOTIDE SEQUENCE</scope>
</reference>
<sequence>MVYLRRFKRPFRQKLHWCVCHVNILLLLSLCRYVYELKRSRRALSRADAAGDALEGLRLLVAVEEHRSRRAEPDAHQAGSALVLAHLHHAVGVALKRLRRADADARAALRADIDIGKAGHIGDLDP</sequence>
<dbReference type="AlphaFoldDB" id="A0A645AWM8"/>
<proteinExistence type="predicted"/>
<comment type="caution">
    <text evidence="1">The sequence shown here is derived from an EMBL/GenBank/DDBJ whole genome shotgun (WGS) entry which is preliminary data.</text>
</comment>
<organism evidence="1">
    <name type="scientific">bioreactor metagenome</name>
    <dbReference type="NCBI Taxonomy" id="1076179"/>
    <lineage>
        <taxon>unclassified sequences</taxon>
        <taxon>metagenomes</taxon>
        <taxon>ecological metagenomes</taxon>
    </lineage>
</organism>
<gene>
    <name evidence="1" type="ORF">SDC9_103515</name>
</gene>
<dbReference type="EMBL" id="VSSQ01015888">
    <property type="protein sequence ID" value="MPM56701.1"/>
    <property type="molecule type" value="Genomic_DNA"/>
</dbReference>
<name>A0A645AWM8_9ZZZZ</name>
<evidence type="ECO:0000313" key="1">
    <source>
        <dbReference type="EMBL" id="MPM56701.1"/>
    </source>
</evidence>
<protein>
    <submittedName>
        <fullName evidence="1">Uncharacterized protein</fullName>
    </submittedName>
</protein>